<protein>
    <recommendedName>
        <fullName evidence="2">N-acetyltransferase domain-containing protein</fullName>
    </recommendedName>
</protein>
<reference evidence="3 4" key="1">
    <citation type="journal article" date="2016" name="Nat. Commun.">
        <title>Ectomycorrhizal ecology is imprinted in the genome of the dominant symbiotic fungus Cenococcum geophilum.</title>
        <authorList>
            <consortium name="DOE Joint Genome Institute"/>
            <person name="Peter M."/>
            <person name="Kohler A."/>
            <person name="Ohm R.A."/>
            <person name="Kuo A."/>
            <person name="Krutzmann J."/>
            <person name="Morin E."/>
            <person name="Arend M."/>
            <person name="Barry K.W."/>
            <person name="Binder M."/>
            <person name="Choi C."/>
            <person name="Clum A."/>
            <person name="Copeland A."/>
            <person name="Grisel N."/>
            <person name="Haridas S."/>
            <person name="Kipfer T."/>
            <person name="LaButti K."/>
            <person name="Lindquist E."/>
            <person name="Lipzen A."/>
            <person name="Maire R."/>
            <person name="Meier B."/>
            <person name="Mihaltcheva S."/>
            <person name="Molinier V."/>
            <person name="Murat C."/>
            <person name="Poggeler S."/>
            <person name="Quandt C.A."/>
            <person name="Sperisen C."/>
            <person name="Tritt A."/>
            <person name="Tisserant E."/>
            <person name="Crous P.W."/>
            <person name="Henrissat B."/>
            <person name="Nehls U."/>
            <person name="Egli S."/>
            <person name="Spatafora J.W."/>
            <person name="Grigoriev I.V."/>
            <person name="Martin F.M."/>
        </authorList>
    </citation>
    <scope>NUCLEOTIDE SEQUENCE [LARGE SCALE GENOMIC DNA]</scope>
    <source>
        <strain evidence="3 4">CBS 207.34</strain>
    </source>
</reference>
<gene>
    <name evidence="3" type="ORF">AOQ84DRAFT_369052</name>
</gene>
<evidence type="ECO:0000313" key="4">
    <source>
        <dbReference type="Proteomes" id="UP000250140"/>
    </source>
</evidence>
<sequence length="245" mass="27638">MLLSITPRSRELITQPSNLSQNNNALNSSISPLQTRTRPPHSTDLALYAAFFDSALPYLAARGSAAQWGTLRMAERPGFEKRAEEWGERYMEAREKGGLWAMITESEIDWDVNLRKGELGELRYPVDGDSGRRFLVVAAAVVREGWFPGYVEVGLGEYVREAREKGEWVYLEILVSDFRTGEWRRGGGAALVERVRAEAVGRGLRGFYVDCWAGNKGVLIRFYEDQGFKLLGTFSAKKSDTETWD</sequence>
<dbReference type="InterPro" id="IPR000182">
    <property type="entry name" value="GNAT_dom"/>
</dbReference>
<keyword evidence="4" id="KW-1185">Reference proteome</keyword>
<dbReference type="AlphaFoldDB" id="A0A8E2EPS0"/>
<dbReference type="Proteomes" id="UP000250140">
    <property type="component" value="Unassembled WGS sequence"/>
</dbReference>
<feature type="region of interest" description="Disordered" evidence="1">
    <location>
        <begin position="15"/>
        <end position="38"/>
    </location>
</feature>
<dbReference type="Gene3D" id="3.40.630.30">
    <property type="match status" value="1"/>
</dbReference>
<feature type="compositionally biased region" description="Low complexity" evidence="1">
    <location>
        <begin position="17"/>
        <end position="31"/>
    </location>
</feature>
<organism evidence="3 4">
    <name type="scientific">Glonium stellatum</name>
    <dbReference type="NCBI Taxonomy" id="574774"/>
    <lineage>
        <taxon>Eukaryota</taxon>
        <taxon>Fungi</taxon>
        <taxon>Dikarya</taxon>
        <taxon>Ascomycota</taxon>
        <taxon>Pezizomycotina</taxon>
        <taxon>Dothideomycetes</taxon>
        <taxon>Pleosporomycetidae</taxon>
        <taxon>Gloniales</taxon>
        <taxon>Gloniaceae</taxon>
        <taxon>Glonium</taxon>
    </lineage>
</organism>
<dbReference type="PROSITE" id="PS51186">
    <property type="entry name" value="GNAT"/>
    <property type="match status" value="1"/>
</dbReference>
<name>A0A8E2EPS0_9PEZI</name>
<dbReference type="EMBL" id="KV750919">
    <property type="protein sequence ID" value="OCL02647.1"/>
    <property type="molecule type" value="Genomic_DNA"/>
</dbReference>
<evidence type="ECO:0000256" key="1">
    <source>
        <dbReference type="SAM" id="MobiDB-lite"/>
    </source>
</evidence>
<evidence type="ECO:0000259" key="2">
    <source>
        <dbReference type="PROSITE" id="PS51186"/>
    </source>
</evidence>
<feature type="domain" description="N-acetyltransferase" evidence="2">
    <location>
        <begin position="102"/>
        <end position="245"/>
    </location>
</feature>
<dbReference type="InterPro" id="IPR016181">
    <property type="entry name" value="Acyl_CoA_acyltransferase"/>
</dbReference>
<accession>A0A8E2EPS0</accession>
<dbReference type="SUPFAM" id="SSF55729">
    <property type="entry name" value="Acyl-CoA N-acyltransferases (Nat)"/>
    <property type="match status" value="1"/>
</dbReference>
<feature type="non-terminal residue" evidence="3">
    <location>
        <position position="245"/>
    </location>
</feature>
<proteinExistence type="predicted"/>
<evidence type="ECO:0000313" key="3">
    <source>
        <dbReference type="EMBL" id="OCL02647.1"/>
    </source>
</evidence>
<dbReference type="GO" id="GO:0016747">
    <property type="term" value="F:acyltransferase activity, transferring groups other than amino-acyl groups"/>
    <property type="evidence" value="ECO:0007669"/>
    <property type="project" value="InterPro"/>
</dbReference>
<dbReference type="OrthoDB" id="2821191at2759"/>